<accession>A0A0W1R9V2</accession>
<dbReference type="InterPro" id="IPR035965">
    <property type="entry name" value="PAS-like_dom_sf"/>
</dbReference>
<keyword evidence="5 12" id="KW-0812">Transmembrane</keyword>
<dbReference type="InterPro" id="IPR003594">
    <property type="entry name" value="HATPase_dom"/>
</dbReference>
<evidence type="ECO:0000256" key="11">
    <source>
        <dbReference type="ARBA" id="ARBA00023136"/>
    </source>
</evidence>
<dbReference type="Gene3D" id="3.30.565.10">
    <property type="entry name" value="Histidine kinase-like ATPase, C-terminal domain"/>
    <property type="match status" value="1"/>
</dbReference>
<dbReference type="InterPro" id="IPR004358">
    <property type="entry name" value="Sig_transdc_His_kin-like_C"/>
</dbReference>
<dbReference type="InterPro" id="IPR001610">
    <property type="entry name" value="PAC"/>
</dbReference>
<dbReference type="NCBIfam" id="TIGR00229">
    <property type="entry name" value="sensory_box"/>
    <property type="match status" value="1"/>
</dbReference>
<dbReference type="EMBL" id="LOPU01000018">
    <property type="protein sequence ID" value="KTG10297.1"/>
    <property type="molecule type" value="Genomic_DNA"/>
</dbReference>
<keyword evidence="11 12" id="KW-0472">Membrane</keyword>
<reference evidence="16 17" key="1">
    <citation type="submission" date="2015-12" db="EMBL/GenBank/DDBJ databases">
        <title>Haloprofundus marisrubri gen. nov., sp. nov., an extremely halophilic archaeon isolated from the Discovery deep brine-seawater interface in the Red Sea.</title>
        <authorList>
            <person name="Zhang G."/>
            <person name="Stingl U."/>
            <person name="Rashid M."/>
        </authorList>
    </citation>
    <scope>NUCLEOTIDE SEQUENCE [LARGE SCALE GENOMIC DNA]</scope>
    <source>
        <strain evidence="16 17">SB9</strain>
    </source>
</reference>
<gene>
    <name evidence="16" type="ORF">AUR64_12025</name>
</gene>
<dbReference type="SMART" id="SM00091">
    <property type="entry name" value="PAS"/>
    <property type="match status" value="2"/>
</dbReference>
<feature type="transmembrane region" description="Helical" evidence="12">
    <location>
        <begin position="6"/>
        <end position="28"/>
    </location>
</feature>
<proteinExistence type="predicted"/>
<dbReference type="PANTHER" id="PTHR42878:SF7">
    <property type="entry name" value="SENSOR HISTIDINE KINASE GLRK"/>
    <property type="match status" value="1"/>
</dbReference>
<dbReference type="PROSITE" id="PS50109">
    <property type="entry name" value="HIS_KIN"/>
    <property type="match status" value="1"/>
</dbReference>
<evidence type="ECO:0000256" key="9">
    <source>
        <dbReference type="ARBA" id="ARBA00022989"/>
    </source>
</evidence>
<evidence type="ECO:0000256" key="8">
    <source>
        <dbReference type="ARBA" id="ARBA00022840"/>
    </source>
</evidence>
<dbReference type="SUPFAM" id="SSF47384">
    <property type="entry name" value="Homodimeric domain of signal transducing histidine kinase"/>
    <property type="match status" value="1"/>
</dbReference>
<dbReference type="InterPro" id="IPR050351">
    <property type="entry name" value="BphY/WalK/GraS-like"/>
</dbReference>
<dbReference type="InterPro" id="IPR036097">
    <property type="entry name" value="HisK_dim/P_sf"/>
</dbReference>
<evidence type="ECO:0000259" key="13">
    <source>
        <dbReference type="PROSITE" id="PS50109"/>
    </source>
</evidence>
<dbReference type="PROSITE" id="PS50113">
    <property type="entry name" value="PAC"/>
    <property type="match status" value="1"/>
</dbReference>
<feature type="domain" description="PAS" evidence="14">
    <location>
        <begin position="151"/>
        <end position="221"/>
    </location>
</feature>
<dbReference type="PANTHER" id="PTHR42878">
    <property type="entry name" value="TWO-COMPONENT HISTIDINE KINASE"/>
    <property type="match status" value="1"/>
</dbReference>
<evidence type="ECO:0000259" key="14">
    <source>
        <dbReference type="PROSITE" id="PS50112"/>
    </source>
</evidence>
<evidence type="ECO:0000259" key="15">
    <source>
        <dbReference type="PROSITE" id="PS50113"/>
    </source>
</evidence>
<evidence type="ECO:0000256" key="10">
    <source>
        <dbReference type="ARBA" id="ARBA00023012"/>
    </source>
</evidence>
<name>A0A0W1R9V2_9EURY</name>
<dbReference type="SMART" id="SM00387">
    <property type="entry name" value="HATPase_c"/>
    <property type="match status" value="1"/>
</dbReference>
<evidence type="ECO:0000256" key="1">
    <source>
        <dbReference type="ARBA" id="ARBA00000085"/>
    </source>
</evidence>
<feature type="domain" description="Histidine kinase" evidence="13">
    <location>
        <begin position="279"/>
        <end position="491"/>
    </location>
</feature>
<dbReference type="CDD" id="cd00130">
    <property type="entry name" value="PAS"/>
    <property type="match status" value="2"/>
</dbReference>
<organism evidence="16 17">
    <name type="scientific">Haloprofundus marisrubri</name>
    <dbReference type="NCBI Taxonomy" id="1514971"/>
    <lineage>
        <taxon>Archaea</taxon>
        <taxon>Methanobacteriati</taxon>
        <taxon>Methanobacteriota</taxon>
        <taxon>Stenosarchaea group</taxon>
        <taxon>Halobacteria</taxon>
        <taxon>Halobacteriales</taxon>
        <taxon>Haloferacaceae</taxon>
        <taxon>Haloprofundus</taxon>
    </lineage>
</organism>
<dbReference type="GO" id="GO:0016020">
    <property type="term" value="C:membrane"/>
    <property type="evidence" value="ECO:0007669"/>
    <property type="project" value="UniProtKB-SubCell"/>
</dbReference>
<comment type="caution">
    <text evidence="16">The sequence shown here is derived from an EMBL/GenBank/DDBJ whole genome shotgun (WGS) entry which is preliminary data.</text>
</comment>
<dbReference type="Proteomes" id="UP000054387">
    <property type="component" value="Unassembled WGS sequence"/>
</dbReference>
<sequence length="494" mass="54040">MSTLTAPTVLVALALLGAGITVVAVALLRRDGYVRWLRSRLDDVVPGARAHLFERLDEGIVVLDSDQCVVEMNPAACTAFGFESVPVGAAATDVVPDAPTVLSLLDGESARTELVVDEGDGHVIFDVSATADGPRGSSVLVFRDITERRHAERQFRALIENSHDIIVVLDAAANFEYVSPSMGTVMGHDPDEHVGEHPFDYIHPDDREKAMGVLQRAMVSGEPERTEYRYRHADGSWRTFEAVGVSLLDDPAVEGIIISARDVTERRQYEQRLHVLNRVLRHDLRNDMNVVLGYADLVQADAVSPAVDEHAEVIRNRAVSLAELADRTRFVDRTLDRTPDTVGSVEVATLVDDALENARRTFPGARFSGSVSQSQSHRVHGDDRIRVALDQLLENAVEHHDRPSPVVDVTAGTIVDDGRQFVDLSVRDDGPGISTEEREVLESGVETPLAHGSGIGLWLVKWILEEVDGELRFADSEGRGSVVTLRLRSVTAAE</sequence>
<dbReference type="EC" id="2.7.13.3" evidence="3"/>
<evidence type="ECO:0000256" key="12">
    <source>
        <dbReference type="SAM" id="Phobius"/>
    </source>
</evidence>
<evidence type="ECO:0000256" key="4">
    <source>
        <dbReference type="ARBA" id="ARBA00022679"/>
    </source>
</evidence>
<evidence type="ECO:0000256" key="6">
    <source>
        <dbReference type="ARBA" id="ARBA00022741"/>
    </source>
</evidence>
<comment type="subcellular location">
    <subcellularLocation>
        <location evidence="2">Membrane</location>
        <topology evidence="2">Multi-pass membrane protein</topology>
    </subcellularLocation>
</comment>
<keyword evidence="8" id="KW-0067">ATP-binding</keyword>
<dbReference type="GO" id="GO:0007234">
    <property type="term" value="P:osmosensory signaling via phosphorelay pathway"/>
    <property type="evidence" value="ECO:0007669"/>
    <property type="project" value="TreeGrafter"/>
</dbReference>
<dbReference type="InterPro" id="IPR005467">
    <property type="entry name" value="His_kinase_dom"/>
</dbReference>
<dbReference type="InterPro" id="IPR036890">
    <property type="entry name" value="HATPase_C_sf"/>
</dbReference>
<evidence type="ECO:0000256" key="3">
    <source>
        <dbReference type="ARBA" id="ARBA00012438"/>
    </source>
</evidence>
<dbReference type="InterPro" id="IPR013656">
    <property type="entry name" value="PAS_4"/>
</dbReference>
<keyword evidence="6" id="KW-0547">Nucleotide-binding</keyword>
<dbReference type="InterPro" id="IPR000014">
    <property type="entry name" value="PAS"/>
</dbReference>
<dbReference type="GO" id="GO:0030295">
    <property type="term" value="F:protein kinase activator activity"/>
    <property type="evidence" value="ECO:0007669"/>
    <property type="project" value="TreeGrafter"/>
</dbReference>
<dbReference type="AlphaFoldDB" id="A0A0W1R9V2"/>
<dbReference type="InterPro" id="IPR000700">
    <property type="entry name" value="PAS-assoc_C"/>
</dbReference>
<dbReference type="PRINTS" id="PR00344">
    <property type="entry name" value="BCTRLSENSOR"/>
</dbReference>
<dbReference type="SMART" id="SM00086">
    <property type="entry name" value="PAC"/>
    <property type="match status" value="1"/>
</dbReference>
<keyword evidence="7" id="KW-0418">Kinase</keyword>
<feature type="domain" description="PAC" evidence="15">
    <location>
        <begin position="224"/>
        <end position="275"/>
    </location>
</feature>
<keyword evidence="4" id="KW-0808">Transferase</keyword>
<keyword evidence="10" id="KW-0902">Two-component regulatory system</keyword>
<dbReference type="Gene3D" id="3.30.450.20">
    <property type="entry name" value="PAS domain"/>
    <property type="match status" value="2"/>
</dbReference>
<protein>
    <recommendedName>
        <fullName evidence="3">histidine kinase</fullName>
        <ecNumber evidence="3">2.7.13.3</ecNumber>
    </recommendedName>
</protein>
<dbReference type="PROSITE" id="PS50112">
    <property type="entry name" value="PAS"/>
    <property type="match status" value="1"/>
</dbReference>
<dbReference type="SUPFAM" id="SSF55874">
    <property type="entry name" value="ATPase domain of HSP90 chaperone/DNA topoisomerase II/histidine kinase"/>
    <property type="match status" value="1"/>
</dbReference>
<dbReference type="SUPFAM" id="SSF55785">
    <property type="entry name" value="PYP-like sensor domain (PAS domain)"/>
    <property type="match status" value="2"/>
</dbReference>
<keyword evidence="9 12" id="KW-1133">Transmembrane helix</keyword>
<dbReference type="STRING" id="1514971.AUR64_12025"/>
<dbReference type="GO" id="GO:0000155">
    <property type="term" value="F:phosphorelay sensor kinase activity"/>
    <property type="evidence" value="ECO:0007669"/>
    <property type="project" value="InterPro"/>
</dbReference>
<dbReference type="Pfam" id="PF08448">
    <property type="entry name" value="PAS_4"/>
    <property type="match status" value="1"/>
</dbReference>
<keyword evidence="17" id="KW-1185">Reference proteome</keyword>
<dbReference type="GO" id="GO:0005524">
    <property type="term" value="F:ATP binding"/>
    <property type="evidence" value="ECO:0007669"/>
    <property type="project" value="UniProtKB-KW"/>
</dbReference>
<evidence type="ECO:0000313" key="17">
    <source>
        <dbReference type="Proteomes" id="UP000054387"/>
    </source>
</evidence>
<evidence type="ECO:0000256" key="2">
    <source>
        <dbReference type="ARBA" id="ARBA00004141"/>
    </source>
</evidence>
<dbReference type="GO" id="GO:0000156">
    <property type="term" value="F:phosphorelay response regulator activity"/>
    <property type="evidence" value="ECO:0007669"/>
    <property type="project" value="TreeGrafter"/>
</dbReference>
<evidence type="ECO:0000313" key="16">
    <source>
        <dbReference type="EMBL" id="KTG10297.1"/>
    </source>
</evidence>
<evidence type="ECO:0000256" key="7">
    <source>
        <dbReference type="ARBA" id="ARBA00022777"/>
    </source>
</evidence>
<dbReference type="RefSeq" id="WP_058581652.1">
    <property type="nucleotide sequence ID" value="NZ_LOPU01000018.1"/>
</dbReference>
<dbReference type="Pfam" id="PF13188">
    <property type="entry name" value="PAS_8"/>
    <property type="match status" value="1"/>
</dbReference>
<dbReference type="Pfam" id="PF02518">
    <property type="entry name" value="HATPase_c"/>
    <property type="match status" value="1"/>
</dbReference>
<dbReference type="OrthoDB" id="3369at2157"/>
<comment type="catalytic activity">
    <reaction evidence="1">
        <text>ATP + protein L-histidine = ADP + protein N-phospho-L-histidine.</text>
        <dbReference type="EC" id="2.7.13.3"/>
    </reaction>
</comment>
<evidence type="ECO:0000256" key="5">
    <source>
        <dbReference type="ARBA" id="ARBA00022692"/>
    </source>
</evidence>